<evidence type="ECO:0000313" key="2">
    <source>
        <dbReference type="Proteomes" id="UP000006072"/>
    </source>
</evidence>
<keyword evidence="2" id="KW-1185">Reference proteome</keyword>
<evidence type="ECO:0000313" key="1">
    <source>
        <dbReference type="EMBL" id="EJZ11754.1"/>
    </source>
</evidence>
<dbReference type="eggNOG" id="ENOG5032C8E">
    <property type="taxonomic scope" value="Bacteria"/>
</dbReference>
<dbReference type="AlphaFoldDB" id="K0VKV7"/>
<dbReference type="PATRIC" id="fig|1194972.3.peg.857"/>
<accession>K0VKV7</accession>
<dbReference type="Pfam" id="PF10824">
    <property type="entry name" value="T7SS_ESX_EspC"/>
    <property type="match status" value="1"/>
</dbReference>
<proteinExistence type="predicted"/>
<protein>
    <recommendedName>
        <fullName evidence="3">ESX-1 secretion-associated protein</fullName>
    </recommendedName>
</protein>
<comment type="caution">
    <text evidence="1">The sequence shown here is derived from an EMBL/GenBank/DDBJ whole genome shotgun (WGS) entry which is preliminary data.</text>
</comment>
<organism evidence="1 2">
    <name type="scientific">Mycolicibacterium vaccae ATCC 25954</name>
    <dbReference type="NCBI Taxonomy" id="1194972"/>
    <lineage>
        <taxon>Bacteria</taxon>
        <taxon>Bacillati</taxon>
        <taxon>Actinomycetota</taxon>
        <taxon>Actinomycetes</taxon>
        <taxon>Mycobacteriales</taxon>
        <taxon>Mycobacteriaceae</taxon>
        <taxon>Mycolicibacterium</taxon>
    </lineage>
</organism>
<gene>
    <name evidence="1" type="ORF">MVAC_04247</name>
</gene>
<name>K0VKV7_MYCVA</name>
<sequence>MGIAGAARVDTAAVRAIAREYETVAAILDATVRTHLSGLGFGGATAGRAHVAHGDALRGKLFDVITGLRQWSRAAEEIAAALRGSVERYQSGDAAAADRVGRP</sequence>
<evidence type="ECO:0008006" key="3">
    <source>
        <dbReference type="Google" id="ProtNLM"/>
    </source>
</evidence>
<dbReference type="RefSeq" id="WP_003929227.1">
    <property type="nucleotide sequence ID" value="NZ_JH814686.1"/>
</dbReference>
<dbReference type="Proteomes" id="UP000006072">
    <property type="component" value="Unassembled WGS sequence"/>
</dbReference>
<dbReference type="GO" id="GO:0009306">
    <property type="term" value="P:protein secretion"/>
    <property type="evidence" value="ECO:0007669"/>
    <property type="project" value="InterPro"/>
</dbReference>
<dbReference type="HOGENOM" id="CLU_166784_0_0_11"/>
<dbReference type="InterPro" id="IPR022536">
    <property type="entry name" value="EspC"/>
</dbReference>
<reference evidence="1 2" key="1">
    <citation type="journal article" date="2012" name="J. Bacteriol.">
        <title>Complete Genome Sequence of Mycobacterium vaccae Type Strain ATCC 25954.</title>
        <authorList>
            <person name="Ho Y.S."/>
            <person name="Adroub S.A."/>
            <person name="Abadi M."/>
            <person name="Al Alwan B."/>
            <person name="Alkhateeb R."/>
            <person name="Gao G."/>
            <person name="Ragab A."/>
            <person name="Ali S."/>
            <person name="van Soolingen D."/>
            <person name="Bitter W."/>
            <person name="Pain A."/>
            <person name="Abdallah A.M."/>
        </authorList>
    </citation>
    <scope>NUCLEOTIDE SEQUENCE [LARGE SCALE GENOMIC DNA]</scope>
    <source>
        <strain evidence="1 2">ATCC 25954</strain>
    </source>
</reference>
<dbReference type="EMBL" id="ALQA01000006">
    <property type="protein sequence ID" value="EJZ11754.1"/>
    <property type="molecule type" value="Genomic_DNA"/>
</dbReference>